<evidence type="ECO:0000313" key="4">
    <source>
        <dbReference type="Proteomes" id="UP000663829"/>
    </source>
</evidence>
<comment type="caution">
    <text evidence="2">The sequence shown here is derived from an EMBL/GenBank/DDBJ whole genome shotgun (WGS) entry which is preliminary data.</text>
</comment>
<accession>A0A815LCC6</accession>
<feature type="chain" id="PRO_5036228204" evidence="1">
    <location>
        <begin position="21"/>
        <end position="135"/>
    </location>
</feature>
<keyword evidence="4" id="KW-1185">Reference proteome</keyword>
<evidence type="ECO:0000256" key="1">
    <source>
        <dbReference type="SAM" id="SignalP"/>
    </source>
</evidence>
<evidence type="ECO:0000313" key="3">
    <source>
        <dbReference type="EMBL" id="CAF4298178.1"/>
    </source>
</evidence>
<dbReference type="EMBL" id="CAJNOQ010017785">
    <property type="protein sequence ID" value="CAF1407916.1"/>
    <property type="molecule type" value="Genomic_DNA"/>
</dbReference>
<keyword evidence="1" id="KW-0732">Signal</keyword>
<name>A0A815LCC6_9BILA</name>
<feature type="signal peptide" evidence="1">
    <location>
        <begin position="1"/>
        <end position="20"/>
    </location>
</feature>
<dbReference type="AlphaFoldDB" id="A0A815LCC6"/>
<dbReference type="EMBL" id="CAJOBC010083205">
    <property type="protein sequence ID" value="CAF4298178.1"/>
    <property type="molecule type" value="Genomic_DNA"/>
</dbReference>
<dbReference type="OrthoDB" id="10008381at2759"/>
<protein>
    <submittedName>
        <fullName evidence="2">Uncharacterized protein</fullName>
    </submittedName>
</protein>
<reference evidence="2" key="1">
    <citation type="submission" date="2021-02" db="EMBL/GenBank/DDBJ databases">
        <authorList>
            <person name="Nowell W R."/>
        </authorList>
    </citation>
    <scope>NUCLEOTIDE SEQUENCE</scope>
</reference>
<proteinExistence type="predicted"/>
<evidence type="ECO:0000313" key="2">
    <source>
        <dbReference type="EMBL" id="CAF1407916.1"/>
    </source>
</evidence>
<dbReference type="Proteomes" id="UP000681722">
    <property type="component" value="Unassembled WGS sequence"/>
</dbReference>
<organism evidence="2 4">
    <name type="scientific">Didymodactylos carnosus</name>
    <dbReference type="NCBI Taxonomy" id="1234261"/>
    <lineage>
        <taxon>Eukaryota</taxon>
        <taxon>Metazoa</taxon>
        <taxon>Spiralia</taxon>
        <taxon>Gnathifera</taxon>
        <taxon>Rotifera</taxon>
        <taxon>Eurotatoria</taxon>
        <taxon>Bdelloidea</taxon>
        <taxon>Philodinida</taxon>
        <taxon>Philodinidae</taxon>
        <taxon>Didymodactylos</taxon>
    </lineage>
</organism>
<gene>
    <name evidence="2" type="ORF">GPM918_LOCUS33427</name>
    <name evidence="3" type="ORF">SRO942_LOCUS34108</name>
</gene>
<dbReference type="Proteomes" id="UP000663829">
    <property type="component" value="Unassembled WGS sequence"/>
</dbReference>
<sequence>MNKLFVATVVLMAYFGLTECVSVSVEDWTPVDDRVQRFLLESALTRALSVQSEVPLRDSYGCDVSGFVVSDCGQKGKCCDVHDDCYRRNGCSAASWLWPVGACGACNAAVVGCITTSNPGPSSCCKNKNCGKPRP</sequence>